<protein>
    <submittedName>
        <fullName evidence="1">Uncharacterized protein</fullName>
    </submittedName>
</protein>
<gene>
    <name evidence="1" type="ORF">FA95DRAFT_1679280</name>
</gene>
<evidence type="ECO:0000313" key="2">
    <source>
        <dbReference type="Proteomes" id="UP000814033"/>
    </source>
</evidence>
<reference evidence="1" key="2">
    <citation type="journal article" date="2022" name="New Phytol.">
        <title>Evolutionary transition to the ectomycorrhizal habit in the genomes of a hyperdiverse lineage of mushroom-forming fungi.</title>
        <authorList>
            <person name="Looney B."/>
            <person name="Miyauchi S."/>
            <person name="Morin E."/>
            <person name="Drula E."/>
            <person name="Courty P.E."/>
            <person name="Kohler A."/>
            <person name="Kuo A."/>
            <person name="LaButti K."/>
            <person name="Pangilinan J."/>
            <person name="Lipzen A."/>
            <person name="Riley R."/>
            <person name="Andreopoulos W."/>
            <person name="He G."/>
            <person name="Johnson J."/>
            <person name="Nolan M."/>
            <person name="Tritt A."/>
            <person name="Barry K.W."/>
            <person name="Grigoriev I.V."/>
            <person name="Nagy L.G."/>
            <person name="Hibbett D."/>
            <person name="Henrissat B."/>
            <person name="Matheny P.B."/>
            <person name="Labbe J."/>
            <person name="Martin F.M."/>
        </authorList>
    </citation>
    <scope>NUCLEOTIDE SEQUENCE</scope>
    <source>
        <strain evidence="1">FP105234-sp</strain>
    </source>
</reference>
<dbReference type="Proteomes" id="UP000814033">
    <property type="component" value="Unassembled WGS sequence"/>
</dbReference>
<name>A0ACB8RT50_9AGAM</name>
<dbReference type="EMBL" id="MU275910">
    <property type="protein sequence ID" value="KAI0047140.1"/>
    <property type="molecule type" value="Genomic_DNA"/>
</dbReference>
<organism evidence="1 2">
    <name type="scientific">Auriscalpium vulgare</name>
    <dbReference type="NCBI Taxonomy" id="40419"/>
    <lineage>
        <taxon>Eukaryota</taxon>
        <taxon>Fungi</taxon>
        <taxon>Dikarya</taxon>
        <taxon>Basidiomycota</taxon>
        <taxon>Agaricomycotina</taxon>
        <taxon>Agaricomycetes</taxon>
        <taxon>Russulales</taxon>
        <taxon>Auriscalpiaceae</taxon>
        <taxon>Auriscalpium</taxon>
    </lineage>
</organism>
<comment type="caution">
    <text evidence="1">The sequence shown here is derived from an EMBL/GenBank/DDBJ whole genome shotgun (WGS) entry which is preliminary data.</text>
</comment>
<reference evidence="1" key="1">
    <citation type="submission" date="2021-02" db="EMBL/GenBank/DDBJ databases">
        <authorList>
            <consortium name="DOE Joint Genome Institute"/>
            <person name="Ahrendt S."/>
            <person name="Looney B.P."/>
            <person name="Miyauchi S."/>
            <person name="Morin E."/>
            <person name="Drula E."/>
            <person name="Courty P.E."/>
            <person name="Chicoki N."/>
            <person name="Fauchery L."/>
            <person name="Kohler A."/>
            <person name="Kuo A."/>
            <person name="Labutti K."/>
            <person name="Pangilinan J."/>
            <person name="Lipzen A."/>
            <person name="Riley R."/>
            <person name="Andreopoulos W."/>
            <person name="He G."/>
            <person name="Johnson J."/>
            <person name="Barry K.W."/>
            <person name="Grigoriev I.V."/>
            <person name="Nagy L."/>
            <person name="Hibbett D."/>
            <person name="Henrissat B."/>
            <person name="Matheny P.B."/>
            <person name="Labbe J."/>
            <person name="Martin F."/>
        </authorList>
    </citation>
    <scope>NUCLEOTIDE SEQUENCE</scope>
    <source>
        <strain evidence="1">FP105234-sp</strain>
    </source>
</reference>
<accession>A0ACB8RT50</accession>
<proteinExistence type="predicted"/>
<evidence type="ECO:0000313" key="1">
    <source>
        <dbReference type="EMBL" id="KAI0047140.1"/>
    </source>
</evidence>
<sequence length="302" mass="33976">MTLQIWAARGGTIARSDTERRSAQYYFCNGLRDPWVEILAAKSLVVFDAAWIHQSVNEGFCVSIARYVLDEATNTIVPKPARYEHTRSHDHGTLQAPGERTRKRRVDEMESPEPPNRDYSNKRARIHHAVVDEDDRDLANNKDRDFPKDVCRLEQGLVSEARDLSSGRDVICKPTVDKQDKCTRPAEGPIKHLDLVFELARVRGKRRFGFCPPPALPPARRVRSNDDKSVQRTAPPASPRSVNFLEAVYGPACELRSRRFTVPAALVSLRGVSIADTCEFKAGKKHLGEDFQTLSLGRGFSI</sequence>
<keyword evidence="2" id="KW-1185">Reference proteome</keyword>